<organism evidence="3">
    <name type="scientific">Oscillatoriales cyanobacterium SpSt-402</name>
    <dbReference type="NCBI Taxonomy" id="2282168"/>
    <lineage>
        <taxon>Bacteria</taxon>
        <taxon>Bacillati</taxon>
        <taxon>Cyanobacteriota</taxon>
        <taxon>Cyanophyceae</taxon>
        <taxon>Oscillatoriophycideae</taxon>
        <taxon>Oscillatoriales</taxon>
    </lineage>
</organism>
<dbReference type="Pfam" id="PF05685">
    <property type="entry name" value="Uma2"/>
    <property type="match status" value="1"/>
</dbReference>
<evidence type="ECO:0000256" key="1">
    <source>
        <dbReference type="SAM" id="MobiDB-lite"/>
    </source>
</evidence>
<keyword evidence="3" id="KW-0378">Hydrolase</keyword>
<feature type="domain" description="Putative restriction endonuclease" evidence="2">
    <location>
        <begin position="37"/>
        <end position="188"/>
    </location>
</feature>
<name>A0A832M2K9_9CYAN</name>
<accession>A0A832M2K9</accession>
<dbReference type="InterPro" id="IPR011335">
    <property type="entry name" value="Restrct_endonuc-II-like"/>
</dbReference>
<keyword evidence="3" id="KW-0540">Nuclease</keyword>
<dbReference type="InterPro" id="IPR012296">
    <property type="entry name" value="Nuclease_put_TT1808"/>
</dbReference>
<dbReference type="InterPro" id="IPR008538">
    <property type="entry name" value="Uma2"/>
</dbReference>
<gene>
    <name evidence="3" type="ORF">ENR47_03630</name>
</gene>
<dbReference type="SUPFAM" id="SSF52980">
    <property type="entry name" value="Restriction endonuclease-like"/>
    <property type="match status" value="1"/>
</dbReference>
<reference evidence="3" key="1">
    <citation type="journal article" date="2020" name="mSystems">
        <title>Genome- and Community-Level Interaction Insights into Carbon Utilization and Element Cycling Functions of Hydrothermarchaeota in Hydrothermal Sediment.</title>
        <authorList>
            <person name="Zhou Z."/>
            <person name="Liu Y."/>
            <person name="Xu W."/>
            <person name="Pan J."/>
            <person name="Luo Z.H."/>
            <person name="Li M."/>
        </authorList>
    </citation>
    <scope>NUCLEOTIDE SEQUENCE [LARGE SCALE GENOMIC DNA]</scope>
    <source>
        <strain evidence="3">SpSt-402</strain>
    </source>
</reference>
<protein>
    <submittedName>
        <fullName evidence="3">Uma2 family endonuclease</fullName>
    </submittedName>
</protein>
<dbReference type="GO" id="GO:0004519">
    <property type="term" value="F:endonuclease activity"/>
    <property type="evidence" value="ECO:0007669"/>
    <property type="project" value="UniProtKB-KW"/>
</dbReference>
<dbReference type="PANTHER" id="PTHR34107:SF1">
    <property type="entry name" value="SLL0198 PROTEIN"/>
    <property type="match status" value="1"/>
</dbReference>
<dbReference type="Gene3D" id="3.90.1570.10">
    <property type="entry name" value="tt1808, chain A"/>
    <property type="match status" value="1"/>
</dbReference>
<dbReference type="EMBL" id="DSRD01000231">
    <property type="protein sequence ID" value="HGW93365.1"/>
    <property type="molecule type" value="Genomic_DNA"/>
</dbReference>
<dbReference type="PANTHER" id="PTHR34107">
    <property type="entry name" value="SLL0198 PROTEIN-RELATED"/>
    <property type="match status" value="1"/>
</dbReference>
<proteinExistence type="predicted"/>
<comment type="caution">
    <text evidence="3">The sequence shown here is derived from an EMBL/GenBank/DDBJ whole genome shotgun (WGS) entry which is preliminary data.</text>
</comment>
<keyword evidence="3" id="KW-0255">Endonuclease</keyword>
<evidence type="ECO:0000313" key="3">
    <source>
        <dbReference type="EMBL" id="HGW93365.1"/>
    </source>
</evidence>
<dbReference type="AlphaFoldDB" id="A0A832M2K9"/>
<evidence type="ECO:0000259" key="2">
    <source>
        <dbReference type="Pfam" id="PF05685"/>
    </source>
</evidence>
<dbReference type="CDD" id="cd06260">
    <property type="entry name" value="DUF820-like"/>
    <property type="match status" value="1"/>
</dbReference>
<sequence length="192" mass="21425">MVTTPNPASAQPDSKDDYDYDASPIPRDRYDVVPEGMEEVDGVLIEKIGVTVKHALTQSNLATEWHSYARLSGQSGKTYVEAPCQTDQQKRRPDVAYLTTELVEQYGSPAILPQSYTLIGEVASPDDEAEMLFSKAREYLRSGCLEVWLLFPENQLVIIATQDCWQIFTEQDTIATQKVLPGFTISVAELFA</sequence>
<feature type="region of interest" description="Disordered" evidence="1">
    <location>
        <begin position="1"/>
        <end position="27"/>
    </location>
</feature>
<feature type="compositionally biased region" description="Polar residues" evidence="1">
    <location>
        <begin position="1"/>
        <end position="12"/>
    </location>
</feature>